<dbReference type="InterPro" id="IPR015942">
    <property type="entry name" value="Asp/Glu/hydantoin_racemase"/>
</dbReference>
<evidence type="ECO:0000313" key="2">
    <source>
        <dbReference type="Proteomes" id="UP000029518"/>
    </source>
</evidence>
<dbReference type="RefSeq" id="WP_042215701.1">
    <property type="nucleotide sequence ID" value="NZ_CP009285.1"/>
</dbReference>
<dbReference type="HOGENOM" id="CLU_1232823_0_0_9"/>
<proteinExistence type="predicted"/>
<dbReference type="Proteomes" id="UP000029518">
    <property type="component" value="Chromosome"/>
</dbReference>
<dbReference type="InterPro" id="IPR001920">
    <property type="entry name" value="Asp/Glu_race"/>
</dbReference>
<keyword evidence="2" id="KW-1185">Reference proteome</keyword>
<sequence length="217" mass="22492">MLGIIRVITLHEESAIHLHGELIERRYGLPVISRCIPDQPQGVYNDETEAESLPKIIRLARELEQQGCTAIGISCAADPALQEARLAVKVPVLGAGSCAAHMSLAYSSKIGVLTILTEVPPLIRSILGDAYLGMDRPDGVTTTLDLGTPAGRAGALAGAARLVERGAEAIVLACTGFATIGLAAELEEQLGIRAFDPILALGAAASAAASLPGGVRR</sequence>
<name>A0A089LFJ4_PAEBO</name>
<dbReference type="Gene3D" id="3.40.50.1860">
    <property type="match status" value="2"/>
</dbReference>
<protein>
    <submittedName>
        <fullName evidence="1">Hydantoin racemase</fullName>
    </submittedName>
</protein>
<dbReference type="EMBL" id="CP009285">
    <property type="protein sequence ID" value="AIQ59647.1"/>
    <property type="molecule type" value="Genomic_DNA"/>
</dbReference>
<accession>A0A089LFJ4</accession>
<gene>
    <name evidence="1" type="ORF">PBOR_23840</name>
</gene>
<dbReference type="KEGG" id="pbd:PBOR_23840"/>
<dbReference type="OrthoDB" id="9791723at2"/>
<evidence type="ECO:0000313" key="1">
    <source>
        <dbReference type="EMBL" id="AIQ59647.1"/>
    </source>
</evidence>
<dbReference type="Pfam" id="PF01177">
    <property type="entry name" value="Asp_Glu_race"/>
    <property type="match status" value="1"/>
</dbReference>
<dbReference type="AlphaFoldDB" id="A0A089LFJ4"/>
<dbReference type="GO" id="GO:0047661">
    <property type="term" value="F:amino-acid racemase activity"/>
    <property type="evidence" value="ECO:0007669"/>
    <property type="project" value="InterPro"/>
</dbReference>
<reference evidence="1" key="1">
    <citation type="submission" date="2014-08" db="EMBL/GenBank/DDBJ databases">
        <title>Comparative genomics of the Paenibacillus odorifer group.</title>
        <authorList>
            <person name="den Bakker H.C."/>
            <person name="Tsai Y.-C.Y.-C."/>
            <person name="Martin N."/>
            <person name="Korlach J."/>
            <person name="Wiedmann M."/>
        </authorList>
    </citation>
    <scope>NUCLEOTIDE SEQUENCE [LARGE SCALE GENOMIC DNA]</scope>
    <source>
        <strain evidence="1">DSM 13188</strain>
    </source>
</reference>
<organism evidence="1 2">
    <name type="scientific">Paenibacillus borealis</name>
    <dbReference type="NCBI Taxonomy" id="160799"/>
    <lineage>
        <taxon>Bacteria</taxon>
        <taxon>Bacillati</taxon>
        <taxon>Bacillota</taxon>
        <taxon>Bacilli</taxon>
        <taxon>Bacillales</taxon>
        <taxon>Paenibacillaceae</taxon>
        <taxon>Paenibacillus</taxon>
    </lineage>
</organism>